<gene>
    <name evidence="5" type="ORF">GPUH_LOCUS23279</name>
    <name evidence="6" type="ORF">GPUH_LOCUS23303</name>
</gene>
<dbReference type="EMBL" id="UYRT01097442">
    <property type="protein sequence ID" value="VDN41281.1"/>
    <property type="molecule type" value="Genomic_DNA"/>
</dbReference>
<evidence type="ECO:0000313" key="7">
    <source>
        <dbReference type="Proteomes" id="UP000271098"/>
    </source>
</evidence>
<evidence type="ECO:0000256" key="3">
    <source>
        <dbReference type="ARBA" id="ARBA00022989"/>
    </source>
</evidence>
<dbReference type="GO" id="GO:0016020">
    <property type="term" value="C:membrane"/>
    <property type="evidence" value="ECO:0007669"/>
    <property type="project" value="UniProtKB-SubCell"/>
</dbReference>
<accession>A0A183EQN7</accession>
<comment type="subcellular location">
    <subcellularLocation>
        <location evidence="1">Membrane</location>
        <topology evidence="1">Multi-pass membrane protein</topology>
    </subcellularLocation>
</comment>
<evidence type="ECO:0000256" key="1">
    <source>
        <dbReference type="ARBA" id="ARBA00004141"/>
    </source>
</evidence>
<name>A0A183EQN7_9BILA</name>
<dbReference type="InterPro" id="IPR010291">
    <property type="entry name" value="Ion_channel_UNC-93"/>
</dbReference>
<dbReference type="AlphaFoldDB" id="A0A183EQN7"/>
<dbReference type="WBParaSite" id="GPUH_0002333301-mRNA-1">
    <property type="protein sequence ID" value="GPUH_0002333301-mRNA-1"/>
    <property type="gene ID" value="GPUH_0002333301"/>
</dbReference>
<proteinExistence type="predicted"/>
<dbReference type="OrthoDB" id="196103at2759"/>
<reference evidence="5 7" key="2">
    <citation type="submission" date="2018-11" db="EMBL/GenBank/DDBJ databases">
        <authorList>
            <consortium name="Pathogen Informatics"/>
        </authorList>
    </citation>
    <scope>NUCLEOTIDE SEQUENCE [LARGE SCALE GENOMIC DNA]</scope>
</reference>
<evidence type="ECO:0000313" key="8">
    <source>
        <dbReference type="WBParaSite" id="GPUH_0002330801-mRNA-1"/>
    </source>
</evidence>
<protein>
    <submittedName>
        <fullName evidence="8 9">Sugar ABC transporter permease</fullName>
    </submittedName>
</protein>
<dbReference type="WBParaSite" id="GPUH_0002330801-mRNA-1">
    <property type="protein sequence ID" value="GPUH_0002330801-mRNA-1"/>
    <property type="gene ID" value="GPUH_0002330801"/>
</dbReference>
<dbReference type="Proteomes" id="UP000271098">
    <property type="component" value="Unassembled WGS sequence"/>
</dbReference>
<keyword evidence="2" id="KW-0812">Transmembrane</keyword>
<dbReference type="Pfam" id="PF05978">
    <property type="entry name" value="UNC-93"/>
    <property type="match status" value="1"/>
</dbReference>
<keyword evidence="7" id="KW-1185">Reference proteome</keyword>
<keyword evidence="3" id="KW-1133">Transmembrane helix</keyword>
<evidence type="ECO:0000256" key="4">
    <source>
        <dbReference type="ARBA" id="ARBA00023136"/>
    </source>
</evidence>
<reference evidence="8 9" key="1">
    <citation type="submission" date="2016-06" db="UniProtKB">
        <authorList>
            <consortium name="WormBaseParasite"/>
        </authorList>
    </citation>
    <scope>IDENTIFICATION</scope>
</reference>
<evidence type="ECO:0000256" key="2">
    <source>
        <dbReference type="ARBA" id="ARBA00022692"/>
    </source>
</evidence>
<keyword evidence="4" id="KW-0472">Membrane</keyword>
<dbReference type="EMBL" id="UYRT01097355">
    <property type="protein sequence ID" value="VDN41242.1"/>
    <property type="molecule type" value="Genomic_DNA"/>
</dbReference>
<sequence>MSKRVKDFGYMPTMLMAIPPYLLAFLGIFLAFPADANLRPTSGATYLSPRFIQIFQFIQIERTGFIVNIISQ</sequence>
<evidence type="ECO:0000313" key="9">
    <source>
        <dbReference type="WBParaSite" id="GPUH_0002333301-mRNA-1"/>
    </source>
</evidence>
<organism evidence="8">
    <name type="scientific">Gongylonema pulchrum</name>
    <dbReference type="NCBI Taxonomy" id="637853"/>
    <lineage>
        <taxon>Eukaryota</taxon>
        <taxon>Metazoa</taxon>
        <taxon>Ecdysozoa</taxon>
        <taxon>Nematoda</taxon>
        <taxon>Chromadorea</taxon>
        <taxon>Rhabditida</taxon>
        <taxon>Spirurina</taxon>
        <taxon>Spiruromorpha</taxon>
        <taxon>Spiruroidea</taxon>
        <taxon>Gongylonematidae</taxon>
        <taxon>Gongylonema</taxon>
    </lineage>
</organism>
<evidence type="ECO:0000313" key="6">
    <source>
        <dbReference type="EMBL" id="VDN41281.1"/>
    </source>
</evidence>
<evidence type="ECO:0000313" key="5">
    <source>
        <dbReference type="EMBL" id="VDN41242.1"/>
    </source>
</evidence>